<name>A0ABX7C684_9HYPH</name>
<evidence type="ECO:0000259" key="1">
    <source>
        <dbReference type="Pfam" id="PF00248"/>
    </source>
</evidence>
<accession>A0ABX7C684</accession>
<dbReference type="RefSeq" id="WP_201633178.1">
    <property type="nucleotide sequence ID" value="NZ_CP068046.1"/>
</dbReference>
<dbReference type="PANTHER" id="PTHR42686">
    <property type="entry name" value="GH17980P-RELATED"/>
    <property type="match status" value="1"/>
</dbReference>
<evidence type="ECO:0000313" key="2">
    <source>
        <dbReference type="EMBL" id="QQR39283.1"/>
    </source>
</evidence>
<feature type="domain" description="NADP-dependent oxidoreductase" evidence="1">
    <location>
        <begin position="16"/>
        <end position="319"/>
    </location>
</feature>
<dbReference type="PANTHER" id="PTHR42686:SF1">
    <property type="entry name" value="GH17980P-RELATED"/>
    <property type="match status" value="1"/>
</dbReference>
<gene>
    <name evidence="2" type="ORF">JI748_16410</name>
</gene>
<dbReference type="InterPro" id="IPR023210">
    <property type="entry name" value="NADP_OxRdtase_dom"/>
</dbReference>
<dbReference type="InterPro" id="IPR020471">
    <property type="entry name" value="AKR"/>
</dbReference>
<dbReference type="InterPro" id="IPR036812">
    <property type="entry name" value="NAD(P)_OxRdtase_dom_sf"/>
</dbReference>
<reference evidence="2 3" key="1">
    <citation type="submission" date="2021-01" db="EMBL/GenBank/DDBJ databases">
        <title>Genome seq and assembly of Devosia sp. LEGU1.</title>
        <authorList>
            <person name="Chhetri G."/>
        </authorList>
    </citation>
    <scope>NUCLEOTIDE SEQUENCE [LARGE SCALE GENOMIC DNA]</scope>
    <source>
        <strain evidence="2 3">LEGU1</strain>
    </source>
</reference>
<evidence type="ECO:0000313" key="3">
    <source>
        <dbReference type="Proteomes" id="UP000595857"/>
    </source>
</evidence>
<organism evidence="2 3">
    <name type="scientific">Devosia rhizoryzae</name>
    <dbReference type="NCBI Taxonomy" id="2774137"/>
    <lineage>
        <taxon>Bacteria</taxon>
        <taxon>Pseudomonadati</taxon>
        <taxon>Pseudomonadota</taxon>
        <taxon>Alphaproteobacteria</taxon>
        <taxon>Hyphomicrobiales</taxon>
        <taxon>Devosiaceae</taxon>
        <taxon>Devosia</taxon>
    </lineage>
</organism>
<dbReference type="SUPFAM" id="SSF51430">
    <property type="entry name" value="NAD(P)-linked oxidoreductase"/>
    <property type="match status" value="1"/>
</dbReference>
<sequence length="327" mass="35429">MQTRPLGRTGLDVTAISFGGGGIGNLFKPASRDDAEATLHGSWDAGIRFFDTAPRYGHGLSERRLGDFLRQKPRDSYVLSTKVGRLLTPLRGRTMTDYGFADPLPFEQEYDYSYDGVMRSFEDSLQRLGLDQIDVLYMHDIGTDTHGDANAHWQPIAFDGGLKAMVELREQGLVKAIGLGVNEVQVCLDAFEHADLDCFLLAGRYSLLDHDSAAPLLEACRQRGASLVVGGVFNSGILATGPKPGAMFNYAPASEEVIAKAQHIERVCASHGVPLATAALHFPLRNEVVASVLLGVSNARNLERNLASLNTDVPDALWSDLAAEGLM</sequence>
<proteinExistence type="predicted"/>
<keyword evidence="3" id="KW-1185">Reference proteome</keyword>
<protein>
    <submittedName>
        <fullName evidence="2">Aldo/keto reductase</fullName>
    </submittedName>
</protein>
<dbReference type="EMBL" id="CP068046">
    <property type="protein sequence ID" value="QQR39283.1"/>
    <property type="molecule type" value="Genomic_DNA"/>
</dbReference>
<dbReference type="Pfam" id="PF00248">
    <property type="entry name" value="Aldo_ket_red"/>
    <property type="match status" value="1"/>
</dbReference>
<dbReference type="Gene3D" id="3.20.20.100">
    <property type="entry name" value="NADP-dependent oxidoreductase domain"/>
    <property type="match status" value="1"/>
</dbReference>
<dbReference type="Proteomes" id="UP000595857">
    <property type="component" value="Chromosome"/>
</dbReference>